<organism evidence="1 2">
    <name type="scientific">Naganishia vaughanmartiniae</name>
    <dbReference type="NCBI Taxonomy" id="1424756"/>
    <lineage>
        <taxon>Eukaryota</taxon>
        <taxon>Fungi</taxon>
        <taxon>Dikarya</taxon>
        <taxon>Basidiomycota</taxon>
        <taxon>Agaricomycotina</taxon>
        <taxon>Tremellomycetes</taxon>
        <taxon>Filobasidiales</taxon>
        <taxon>Filobasidiaceae</taxon>
        <taxon>Naganishia</taxon>
    </lineage>
</organism>
<accession>A0ACC2WLV1</accession>
<protein>
    <submittedName>
        <fullName evidence="1">Uncharacterized protein</fullName>
    </submittedName>
</protein>
<proteinExistence type="predicted"/>
<comment type="caution">
    <text evidence="1">The sequence shown here is derived from an EMBL/GenBank/DDBJ whole genome shotgun (WGS) entry which is preliminary data.</text>
</comment>
<dbReference type="Proteomes" id="UP001243375">
    <property type="component" value="Unassembled WGS sequence"/>
</dbReference>
<reference evidence="1" key="1">
    <citation type="submission" date="2023-04" db="EMBL/GenBank/DDBJ databases">
        <title>Draft Genome sequencing of Naganishia species isolated from polar environments using Oxford Nanopore Technology.</title>
        <authorList>
            <person name="Leo P."/>
            <person name="Venkateswaran K."/>
        </authorList>
    </citation>
    <scope>NUCLEOTIDE SEQUENCE</scope>
    <source>
        <strain evidence="1">MNA-CCFEE 5425</strain>
    </source>
</reference>
<keyword evidence="2" id="KW-1185">Reference proteome</keyword>
<evidence type="ECO:0000313" key="1">
    <source>
        <dbReference type="EMBL" id="KAJ9111791.1"/>
    </source>
</evidence>
<sequence>MVNPNGRNGSGAFTISSPSSSPSTPNFEQHLQSRANDSLAYDDEVSDSSIWDGYLIEVGNMDDETVDLNSSWNKGSFRGKMEELETRIFATTSNSLAYDSSRYDSEVVPPLPPLAAPQPRAGKGSLASLHAAAGLGLDYQVSQQPSFGVNDLENQHRDNTLNSNHLQVGGADSSLKERQAYRSATPVVNGESRFGSPSPSPEKRQQHGIYPPSSVLKNSQSTSQFSNYEKPASIRSIRPSGTAPNLHSLGFSDVKQQTKPPMSRRRKQFITLGITLGIIAIIAIVVPVAFVVNKNTTAAAAASSAAATATSTKKVTGGGTVFPGSGSGANVSEGIDLSVYYSSTNPLNPLASPTSMSIQSGTSGSTINSYVNGSAVAFTYTNTFDGYYYYDPTNPFSKGGKAQSWSPAIEEEWVWGRDIVRGVNLGGWLVPEPFIVPALFEPFPKTVDEYTLAQAMREKGGAVYLESMMRNHYETFITEQDFAQIAQAGFNYLRIPIGYWAVETMDDEPYLEGVAWHYFVRAIGWARKYGLRIDLDLHALPGSQNGWNHSGKSGLVNWMYGIMGIANAQRTLDIHRTFAEFLSQPQYSSVVTMLSLVNEVQAEVVGLNALQTFYFQAYNTIRGVTGIGAGKGPIIVAHDGMFGVGQFNGTFPGADRFALDQHPYLAFTTPNTDSWDAQWKKACSWGGGTNESQRDTGIVIGGEWSAAINDCGYWLKGVGSTPAFEGIGSCDAYDQWWTWDDATKQNVKTMALSTMDALQNYMFWTWKIGNSTKLGYASSPSWHYKLGWEQGWFPSDPREATGQCAALGVGGYQFEGQMPASATGGGDGQIPTSAVGNYSAFPPVSMILKTGTAATATVIMDATQVALLPTYMRTGTPVTLTHSAVPTNIDPGNGWANAQDTAGAYVPVSGCTYPSAYSAGTAIPTAVCTGAA</sequence>
<dbReference type="EMBL" id="JASBWU010000028">
    <property type="protein sequence ID" value="KAJ9111791.1"/>
    <property type="molecule type" value="Genomic_DNA"/>
</dbReference>
<gene>
    <name evidence="1" type="ORF">QFC22_006450</name>
</gene>
<name>A0ACC2WLV1_9TREE</name>
<evidence type="ECO:0000313" key="2">
    <source>
        <dbReference type="Proteomes" id="UP001243375"/>
    </source>
</evidence>